<gene>
    <name evidence="3" type="ORF">CAAN4_F11144</name>
</gene>
<organism evidence="3 4">
    <name type="scientific">[Candida] anglica</name>
    <dbReference type="NCBI Taxonomy" id="148631"/>
    <lineage>
        <taxon>Eukaryota</taxon>
        <taxon>Fungi</taxon>
        <taxon>Dikarya</taxon>
        <taxon>Ascomycota</taxon>
        <taxon>Saccharomycotina</taxon>
        <taxon>Pichiomycetes</taxon>
        <taxon>Debaryomycetaceae</taxon>
        <taxon>Kurtzmaniella</taxon>
    </lineage>
</organism>
<accession>A0ABP0EJ35</accession>
<reference evidence="3 4" key="1">
    <citation type="submission" date="2024-01" db="EMBL/GenBank/DDBJ databases">
        <authorList>
            <consortium name="Genoscope - CEA"/>
            <person name="William W."/>
        </authorList>
    </citation>
    <scope>NUCLEOTIDE SEQUENCE [LARGE SCALE GENOMIC DNA]</scope>
    <source>
        <strain evidence="3 4">29B2s-10</strain>
    </source>
</reference>
<feature type="compositionally biased region" description="Basic and acidic residues" evidence="1">
    <location>
        <begin position="113"/>
        <end position="130"/>
    </location>
</feature>
<evidence type="ECO:0008006" key="5">
    <source>
        <dbReference type="Google" id="ProtNLM"/>
    </source>
</evidence>
<feature type="transmembrane region" description="Helical" evidence="2">
    <location>
        <begin position="408"/>
        <end position="428"/>
    </location>
</feature>
<sequence length="521" mass="58583">MSSFQPYGQSNTRIVSDLSRFEYDAVIPRNRSRNATPTSIDEHHMSDNSSMDSILKPARKPTMIEVAERNLSNPKQRDVTNDDKSDFFSYYMKEEDTLNEEDPEFVPYPESFNNEKSHDDPYRSKDHRIPEPVPVAVPQLPRTRTVKPEPEVTLPYNSVVPPTLIIPQPPPKDAKHLKNSSNRNTRYSAPNPPIIYDDQLPPAAIQNDMNMDNLAPSGQHIPSGPVMGGPVIGGPIMVDGGGLASGVAGPLRSGGPPNDVQSIISRKKYLEEHLIKSVMNRPLIVLPTRRFVGFNDYQETELVISFHFVVYVFEIFFAIIVITLAGVLLSNDGMGKTGIYRYFIADGVISLFVSLLFVFSVINFEKRNGNFYCLLATILNIVSFIMVTSTIIPNKSCSKPSICNMRRALTAFIILSMFIWFTNLIMFITTKYISTLNLLDELNFDYSGKGSAPQYNANINKANDTMANSMLPPQPLPSSQMVDPYTGQPIKEYILNERGELYPINDQMEVRGREKILVYTF</sequence>
<feature type="compositionally biased region" description="Polar residues" evidence="1">
    <location>
        <begin position="179"/>
        <end position="188"/>
    </location>
</feature>
<keyword evidence="2" id="KW-0472">Membrane</keyword>
<protein>
    <recommendedName>
        <fullName evidence="5">MARVEL domain-containing protein</fullName>
    </recommendedName>
</protein>
<dbReference type="EMBL" id="OZ004258">
    <property type="protein sequence ID" value="CAK7913315.1"/>
    <property type="molecule type" value="Genomic_DNA"/>
</dbReference>
<evidence type="ECO:0000313" key="3">
    <source>
        <dbReference type="EMBL" id="CAK7913315.1"/>
    </source>
</evidence>
<feature type="region of interest" description="Disordered" evidence="1">
    <location>
        <begin position="163"/>
        <end position="194"/>
    </location>
</feature>
<dbReference type="Proteomes" id="UP001497600">
    <property type="component" value="Chromosome F"/>
</dbReference>
<evidence type="ECO:0000256" key="2">
    <source>
        <dbReference type="SAM" id="Phobius"/>
    </source>
</evidence>
<name>A0ABP0EJ35_9ASCO</name>
<keyword evidence="2" id="KW-0812">Transmembrane</keyword>
<feature type="transmembrane region" description="Helical" evidence="2">
    <location>
        <begin position="369"/>
        <end position="387"/>
    </location>
</feature>
<feature type="transmembrane region" description="Helical" evidence="2">
    <location>
        <begin position="342"/>
        <end position="363"/>
    </location>
</feature>
<feature type="region of interest" description="Disordered" evidence="1">
    <location>
        <begin position="25"/>
        <end position="61"/>
    </location>
</feature>
<keyword evidence="4" id="KW-1185">Reference proteome</keyword>
<feature type="transmembrane region" description="Helical" evidence="2">
    <location>
        <begin position="308"/>
        <end position="330"/>
    </location>
</feature>
<feature type="region of interest" description="Disordered" evidence="1">
    <location>
        <begin position="96"/>
        <end position="133"/>
    </location>
</feature>
<evidence type="ECO:0000256" key="1">
    <source>
        <dbReference type="SAM" id="MobiDB-lite"/>
    </source>
</evidence>
<evidence type="ECO:0000313" key="4">
    <source>
        <dbReference type="Proteomes" id="UP001497600"/>
    </source>
</evidence>
<proteinExistence type="predicted"/>
<keyword evidence="2" id="KW-1133">Transmembrane helix</keyword>